<dbReference type="SFLD" id="SFLDF00273">
    <property type="entry name" value="(dimethylallyl)adenosine_tRNA"/>
    <property type="match status" value="1"/>
</dbReference>
<evidence type="ECO:0000256" key="10">
    <source>
        <dbReference type="ARBA" id="ARBA00033765"/>
    </source>
</evidence>
<dbReference type="PANTHER" id="PTHR43020">
    <property type="entry name" value="CDK5 REGULATORY SUBUNIT-ASSOCIATED PROTEIN 1"/>
    <property type="match status" value="1"/>
</dbReference>
<dbReference type="InterPro" id="IPR038135">
    <property type="entry name" value="Methylthiotransferase_N_sf"/>
</dbReference>
<evidence type="ECO:0000313" key="18">
    <source>
        <dbReference type="EMBL" id="EKE78370.1"/>
    </source>
</evidence>
<dbReference type="SFLD" id="SFLDG01061">
    <property type="entry name" value="methylthiotransferase"/>
    <property type="match status" value="1"/>
</dbReference>
<sequence>MAKKLFIRTYGCQMNVYDSARMADVLAPLGYAPAEAPDGADMVIINTCHIREKASEKTFHELGRLRQLKEQKAAEGGRMVLAVAGCVAQAEGAEIMSRAPYVDMVFGPQAYHRLPEMVARATREAGSGVLDTDFPVESKFDHLPEEQALQGHSAFLTVQEGCDKFCTFCVVPYTRGAEFSRPAGQILEEARRLVRAGALEITLLGQNVNAYHGEGPDGRDWGLGRLIRALAEIDGLERIRYTTSHPRDMDDDLIAAHGEVPQLMPYLHLPVQSGSDRILEAMNRKHKAEAYLRIVEKLRAARPDLALSSDFIVGFPGERDADFEATMQLVREVGYAQAFSFKYSARPGTPAALLELQIDEAAKTERLAALQALLAEQQLAFNRSMAGRTLPVLVEKTGKLPGQLIGKSPYLQSVVIEGTPRLIGSIVPVAISAGYQNSLAGTVETASPAALAS</sequence>
<comment type="function">
    <text evidence="1 14">Catalyzes the methylthiolation of N6-(dimethylallyl)adenosine (i(6)A), leading to the formation of 2-methylthio-N6-(dimethylallyl)adenosine (ms(2)i(6)A) at position 37 in tRNAs that read codons beginning with uridine.</text>
</comment>
<name>K2KLQ1_9PROT</name>
<comment type="subcellular location">
    <subcellularLocation>
        <location evidence="14">Cytoplasm</location>
    </subcellularLocation>
</comment>
<dbReference type="PROSITE" id="PS01278">
    <property type="entry name" value="MTTASE_RADICAL"/>
    <property type="match status" value="1"/>
</dbReference>
<feature type="binding site" evidence="14">
    <location>
        <position position="166"/>
    </location>
    <ligand>
        <name>[4Fe-4S] cluster</name>
        <dbReference type="ChEBI" id="CHEBI:49883"/>
        <label>2</label>
        <note>4Fe-4S-S-AdoMet</note>
    </ligand>
</feature>
<proteinExistence type="inferred from homology"/>
<dbReference type="Pfam" id="PF00919">
    <property type="entry name" value="UPF0004"/>
    <property type="match status" value="1"/>
</dbReference>
<dbReference type="Pfam" id="PF04055">
    <property type="entry name" value="Radical_SAM"/>
    <property type="match status" value="1"/>
</dbReference>
<evidence type="ECO:0000256" key="2">
    <source>
        <dbReference type="ARBA" id="ARBA00022485"/>
    </source>
</evidence>
<dbReference type="FunFam" id="3.80.30.20:FF:000001">
    <property type="entry name" value="tRNA-2-methylthio-N(6)-dimethylallyladenosine synthase 2"/>
    <property type="match status" value="1"/>
</dbReference>
<comment type="similarity">
    <text evidence="14">Belongs to the methylthiotransferase family. MiaB subfamily.</text>
</comment>
<keyword evidence="7 14" id="KW-0479">Metal-binding</keyword>
<evidence type="ECO:0000256" key="14">
    <source>
        <dbReference type="HAMAP-Rule" id="MF_01864"/>
    </source>
</evidence>
<dbReference type="CDD" id="cd01335">
    <property type="entry name" value="Radical_SAM"/>
    <property type="match status" value="1"/>
</dbReference>
<dbReference type="InterPro" id="IPR020612">
    <property type="entry name" value="Methylthiotransferase_CS"/>
</dbReference>
<dbReference type="InterPro" id="IPR013848">
    <property type="entry name" value="Methylthiotransferase_N"/>
</dbReference>
<comment type="caution">
    <text evidence="18">The sequence shown here is derived from an EMBL/GenBank/DDBJ whole genome shotgun (WGS) entry which is preliminary data.</text>
</comment>
<evidence type="ECO:0000313" key="19">
    <source>
        <dbReference type="Proteomes" id="UP000006746"/>
    </source>
</evidence>
<dbReference type="EC" id="2.8.4.3" evidence="10 14"/>
<feature type="binding site" evidence="14">
    <location>
        <position position="48"/>
    </location>
    <ligand>
        <name>[4Fe-4S] cluster</name>
        <dbReference type="ChEBI" id="CHEBI:49883"/>
        <label>1</label>
    </ligand>
</feature>
<accession>K2KLQ1</accession>
<evidence type="ECO:0000256" key="11">
    <source>
        <dbReference type="ARBA" id="ARBA00050926"/>
    </source>
</evidence>
<evidence type="ECO:0000256" key="3">
    <source>
        <dbReference type="ARBA" id="ARBA00022490"/>
    </source>
</evidence>
<dbReference type="InterPro" id="IPR005839">
    <property type="entry name" value="Methylthiotransferase"/>
</dbReference>
<keyword evidence="6 14" id="KW-0819">tRNA processing</keyword>
<keyword evidence="4 14" id="KW-0808">Transferase</keyword>
<dbReference type="InterPro" id="IPR023404">
    <property type="entry name" value="rSAM_horseshoe"/>
</dbReference>
<feature type="domain" description="TRAM" evidence="15">
    <location>
        <begin position="383"/>
        <end position="445"/>
    </location>
</feature>
<dbReference type="InterPro" id="IPR002792">
    <property type="entry name" value="TRAM_dom"/>
</dbReference>
<evidence type="ECO:0000256" key="12">
    <source>
        <dbReference type="ARBA" id="ARBA00052380"/>
    </source>
</evidence>
<comment type="catalytic activity">
    <reaction evidence="11">
        <text>N(6)-dimethylallyladenosine(37) in tRNA + (sulfur carrier)-SH + AH2 + S-adenosyl-L-methionine = 2-thio-N(6)-dimethylallyladenosine(37) in tRNA + (sulfur carrier)-H + 5'-deoxyadenosine + L-methionine + A + H(+)</text>
        <dbReference type="Rhea" id="RHEA:36339"/>
        <dbReference type="Rhea" id="RHEA-COMP:10375"/>
        <dbReference type="Rhea" id="RHEA-COMP:10377"/>
        <dbReference type="Rhea" id="RHEA-COMP:14737"/>
        <dbReference type="Rhea" id="RHEA-COMP:14739"/>
        <dbReference type="ChEBI" id="CHEBI:13193"/>
        <dbReference type="ChEBI" id="CHEBI:15378"/>
        <dbReference type="ChEBI" id="CHEBI:17319"/>
        <dbReference type="ChEBI" id="CHEBI:17499"/>
        <dbReference type="ChEBI" id="CHEBI:29917"/>
        <dbReference type="ChEBI" id="CHEBI:57844"/>
        <dbReference type="ChEBI" id="CHEBI:59789"/>
        <dbReference type="ChEBI" id="CHEBI:64428"/>
        <dbReference type="ChEBI" id="CHEBI:74415"/>
        <dbReference type="ChEBI" id="CHEBI:74416"/>
    </reaction>
    <physiologicalReaction direction="left-to-right" evidence="11">
        <dbReference type="Rhea" id="RHEA:36340"/>
    </physiologicalReaction>
</comment>
<dbReference type="HAMAP" id="MF_01864">
    <property type="entry name" value="tRNA_metthiotr_MiaB"/>
    <property type="match status" value="1"/>
</dbReference>
<dbReference type="EMBL" id="AMRL01000002">
    <property type="protein sequence ID" value="EKE78370.1"/>
    <property type="molecule type" value="Genomic_DNA"/>
</dbReference>
<keyword evidence="19" id="KW-1185">Reference proteome</keyword>
<dbReference type="GO" id="GO:0051539">
    <property type="term" value="F:4 iron, 4 sulfur cluster binding"/>
    <property type="evidence" value="ECO:0007669"/>
    <property type="project" value="UniProtKB-UniRule"/>
</dbReference>
<feature type="binding site" evidence="14">
    <location>
        <position position="86"/>
    </location>
    <ligand>
        <name>[4Fe-4S] cluster</name>
        <dbReference type="ChEBI" id="CHEBI:49883"/>
        <label>1</label>
    </ligand>
</feature>
<dbReference type="STRING" id="1207063.P24_02376"/>
<dbReference type="RefSeq" id="WP_008943093.1">
    <property type="nucleotide sequence ID" value="NZ_AMRL01000002.1"/>
</dbReference>
<comment type="subunit">
    <text evidence="14">Monomer.</text>
</comment>
<dbReference type="PATRIC" id="fig|1207063.3.peg.483"/>
<comment type="cofactor">
    <cofactor evidence="14">
        <name>[4Fe-4S] cluster</name>
        <dbReference type="ChEBI" id="CHEBI:49883"/>
    </cofactor>
    <text evidence="14">Binds 2 [4Fe-4S] clusters. One cluster is coordinated with 3 cysteines and an exchangeable S-adenosyl-L-methionine.</text>
</comment>
<dbReference type="InterPro" id="IPR007197">
    <property type="entry name" value="rSAM"/>
</dbReference>
<dbReference type="PROSITE" id="PS51449">
    <property type="entry name" value="MTTASE_N"/>
    <property type="match status" value="1"/>
</dbReference>
<keyword evidence="9 14" id="KW-0411">Iron-sulfur</keyword>
<evidence type="ECO:0000256" key="5">
    <source>
        <dbReference type="ARBA" id="ARBA00022691"/>
    </source>
</evidence>
<dbReference type="AlphaFoldDB" id="K2KLQ1"/>
<dbReference type="PROSITE" id="PS51918">
    <property type="entry name" value="RADICAL_SAM"/>
    <property type="match status" value="1"/>
</dbReference>
<keyword evidence="5 14" id="KW-0949">S-adenosyl-L-methionine</keyword>
<keyword evidence="3 14" id="KW-0963">Cytoplasm</keyword>
<dbReference type="InterPro" id="IPR058240">
    <property type="entry name" value="rSAM_sf"/>
</dbReference>
<dbReference type="NCBIfam" id="TIGR01574">
    <property type="entry name" value="miaB-methiolase"/>
    <property type="match status" value="1"/>
</dbReference>
<evidence type="ECO:0000256" key="8">
    <source>
        <dbReference type="ARBA" id="ARBA00023004"/>
    </source>
</evidence>
<dbReference type="InterPro" id="IPR006638">
    <property type="entry name" value="Elp3/MiaA/NifB-like_rSAM"/>
</dbReference>
<dbReference type="InterPro" id="IPR006463">
    <property type="entry name" value="MiaB_methiolase"/>
</dbReference>
<evidence type="ECO:0000256" key="4">
    <source>
        <dbReference type="ARBA" id="ARBA00022679"/>
    </source>
</evidence>
<evidence type="ECO:0000256" key="9">
    <source>
        <dbReference type="ARBA" id="ARBA00023014"/>
    </source>
</evidence>
<keyword evidence="2 14" id="KW-0004">4Fe-4S</keyword>
<feature type="domain" description="MTTase N-terminal" evidence="16">
    <location>
        <begin position="3"/>
        <end position="123"/>
    </location>
</feature>
<comment type="catalytic activity">
    <reaction evidence="12">
        <text>2-thio-N(6)-dimethylallyladenosine(37) in tRNA + S-adenosyl-L-methionine = 2-methylsulfanyl-N(6)-dimethylallyladenosine(37) in tRNA + S-adenosyl-L-homocysteine + H(+)</text>
        <dbReference type="Rhea" id="RHEA:37063"/>
        <dbReference type="Rhea" id="RHEA-COMP:10376"/>
        <dbReference type="Rhea" id="RHEA-COMP:10377"/>
        <dbReference type="ChEBI" id="CHEBI:15378"/>
        <dbReference type="ChEBI" id="CHEBI:57856"/>
        <dbReference type="ChEBI" id="CHEBI:59789"/>
        <dbReference type="ChEBI" id="CHEBI:74416"/>
        <dbReference type="ChEBI" id="CHEBI:74417"/>
    </reaction>
    <physiologicalReaction direction="left-to-right" evidence="12">
        <dbReference type="Rhea" id="RHEA:37064"/>
    </physiologicalReaction>
</comment>
<evidence type="ECO:0000256" key="6">
    <source>
        <dbReference type="ARBA" id="ARBA00022694"/>
    </source>
</evidence>
<dbReference type="eggNOG" id="COG0621">
    <property type="taxonomic scope" value="Bacteria"/>
</dbReference>
<evidence type="ECO:0000259" key="16">
    <source>
        <dbReference type="PROSITE" id="PS51449"/>
    </source>
</evidence>
<dbReference type="GO" id="GO:0046872">
    <property type="term" value="F:metal ion binding"/>
    <property type="evidence" value="ECO:0007669"/>
    <property type="project" value="UniProtKB-KW"/>
</dbReference>
<dbReference type="Pfam" id="PF01938">
    <property type="entry name" value="TRAM"/>
    <property type="match status" value="1"/>
</dbReference>
<protein>
    <recommendedName>
        <fullName evidence="10 14">tRNA-2-methylthio-N(6)-dimethylallyladenosine synthase</fullName>
        <ecNumber evidence="10 14">2.8.4.3</ecNumber>
    </recommendedName>
    <alternativeName>
        <fullName evidence="14">(Dimethylallyl)adenosine tRNA methylthiotransferase MiaB</fullName>
    </alternativeName>
    <alternativeName>
        <fullName evidence="14">tRNA-i(6)A37 methylthiotransferase</fullName>
    </alternativeName>
</protein>
<dbReference type="SFLD" id="SFLDS00029">
    <property type="entry name" value="Radical_SAM"/>
    <property type="match status" value="1"/>
</dbReference>
<dbReference type="SMART" id="SM00729">
    <property type="entry name" value="Elp3"/>
    <property type="match status" value="1"/>
</dbReference>
<dbReference type="Gene3D" id="3.80.30.20">
    <property type="entry name" value="tm_1862 like domain"/>
    <property type="match status" value="1"/>
</dbReference>
<dbReference type="GO" id="GO:0035597">
    <property type="term" value="F:tRNA-2-methylthio-N(6)-dimethylallyladenosine(37) synthase activity"/>
    <property type="evidence" value="ECO:0007669"/>
    <property type="project" value="UniProtKB-EC"/>
</dbReference>
<feature type="domain" description="Radical SAM core" evidence="17">
    <location>
        <begin position="148"/>
        <end position="380"/>
    </location>
</feature>
<reference evidence="18 19" key="1">
    <citation type="journal article" date="2012" name="J. Bacteriol.">
        <title>Genome Sequence of Oceanibaculum indicum Type Strain P24.</title>
        <authorList>
            <person name="Lai Q."/>
            <person name="Shao Z."/>
        </authorList>
    </citation>
    <scope>NUCLEOTIDE SEQUENCE [LARGE SCALE GENOMIC DNA]</scope>
    <source>
        <strain evidence="18 19">P24</strain>
    </source>
</reference>
<dbReference type="NCBIfam" id="TIGR00089">
    <property type="entry name" value="MiaB/RimO family radical SAM methylthiotransferase"/>
    <property type="match status" value="1"/>
</dbReference>
<feature type="binding site" evidence="14">
    <location>
        <position position="162"/>
    </location>
    <ligand>
        <name>[4Fe-4S] cluster</name>
        <dbReference type="ChEBI" id="CHEBI:49883"/>
        <label>2</label>
        <note>4Fe-4S-S-AdoMet</note>
    </ligand>
</feature>
<dbReference type="SFLD" id="SFLDG01082">
    <property type="entry name" value="B12-binding_domain_containing"/>
    <property type="match status" value="1"/>
</dbReference>
<comment type="catalytic activity">
    <reaction evidence="13">
        <text>N(6)-dimethylallyladenosine(37) in tRNA + (sulfur carrier)-SH + AH2 + 2 S-adenosyl-L-methionine = 2-methylsulfanyl-N(6)-dimethylallyladenosine(37) in tRNA + (sulfur carrier)-H + 5'-deoxyadenosine + L-methionine + A + S-adenosyl-L-homocysteine + 2 H(+)</text>
        <dbReference type="Rhea" id="RHEA:37067"/>
        <dbReference type="Rhea" id="RHEA-COMP:10375"/>
        <dbReference type="Rhea" id="RHEA-COMP:10376"/>
        <dbReference type="Rhea" id="RHEA-COMP:14737"/>
        <dbReference type="Rhea" id="RHEA-COMP:14739"/>
        <dbReference type="ChEBI" id="CHEBI:13193"/>
        <dbReference type="ChEBI" id="CHEBI:15378"/>
        <dbReference type="ChEBI" id="CHEBI:17319"/>
        <dbReference type="ChEBI" id="CHEBI:17499"/>
        <dbReference type="ChEBI" id="CHEBI:29917"/>
        <dbReference type="ChEBI" id="CHEBI:57844"/>
        <dbReference type="ChEBI" id="CHEBI:57856"/>
        <dbReference type="ChEBI" id="CHEBI:59789"/>
        <dbReference type="ChEBI" id="CHEBI:64428"/>
        <dbReference type="ChEBI" id="CHEBI:74415"/>
        <dbReference type="ChEBI" id="CHEBI:74417"/>
        <dbReference type="EC" id="2.8.4.3"/>
    </reaction>
    <physiologicalReaction direction="left-to-right" evidence="13">
        <dbReference type="Rhea" id="RHEA:37068"/>
    </physiologicalReaction>
</comment>
<organism evidence="18 19">
    <name type="scientific">Oceanibaculum indicum P24</name>
    <dbReference type="NCBI Taxonomy" id="1207063"/>
    <lineage>
        <taxon>Bacteria</taxon>
        <taxon>Pseudomonadati</taxon>
        <taxon>Pseudomonadota</taxon>
        <taxon>Alphaproteobacteria</taxon>
        <taxon>Rhodospirillales</taxon>
        <taxon>Oceanibaculaceae</taxon>
        <taxon>Oceanibaculum</taxon>
    </lineage>
</organism>
<dbReference type="GO" id="GO:0005829">
    <property type="term" value="C:cytosol"/>
    <property type="evidence" value="ECO:0007669"/>
    <property type="project" value="TreeGrafter"/>
</dbReference>
<gene>
    <name evidence="14" type="primary">miaB</name>
    <name evidence="18" type="ORF">P24_02376</name>
</gene>
<evidence type="ECO:0000256" key="7">
    <source>
        <dbReference type="ARBA" id="ARBA00022723"/>
    </source>
</evidence>
<evidence type="ECO:0000256" key="1">
    <source>
        <dbReference type="ARBA" id="ARBA00003234"/>
    </source>
</evidence>
<evidence type="ECO:0000259" key="17">
    <source>
        <dbReference type="PROSITE" id="PS51918"/>
    </source>
</evidence>
<keyword evidence="8 14" id="KW-0408">Iron</keyword>
<dbReference type="SUPFAM" id="SSF102114">
    <property type="entry name" value="Radical SAM enzymes"/>
    <property type="match status" value="1"/>
</dbReference>
<dbReference type="Gene3D" id="3.40.50.12160">
    <property type="entry name" value="Methylthiotransferase, N-terminal domain"/>
    <property type="match status" value="1"/>
</dbReference>
<dbReference type="PANTHER" id="PTHR43020:SF2">
    <property type="entry name" value="MITOCHONDRIAL TRNA METHYLTHIOTRANSFERASE CDK5RAP1"/>
    <property type="match status" value="1"/>
</dbReference>
<dbReference type="Proteomes" id="UP000006746">
    <property type="component" value="Unassembled WGS sequence"/>
</dbReference>
<dbReference type="FunFam" id="3.40.50.12160:FF:000001">
    <property type="entry name" value="tRNA-2-methylthio-N(6)-dimethylallyladenosine synthase"/>
    <property type="match status" value="1"/>
</dbReference>
<dbReference type="PROSITE" id="PS50926">
    <property type="entry name" value="TRAM"/>
    <property type="match status" value="1"/>
</dbReference>
<evidence type="ECO:0000259" key="15">
    <source>
        <dbReference type="PROSITE" id="PS50926"/>
    </source>
</evidence>
<feature type="binding site" evidence="14">
    <location>
        <position position="12"/>
    </location>
    <ligand>
        <name>[4Fe-4S] cluster</name>
        <dbReference type="ChEBI" id="CHEBI:49883"/>
        <label>1</label>
    </ligand>
</feature>
<evidence type="ECO:0000256" key="13">
    <source>
        <dbReference type="ARBA" id="ARBA00052587"/>
    </source>
</evidence>
<feature type="binding site" evidence="14">
    <location>
        <position position="169"/>
    </location>
    <ligand>
        <name>[4Fe-4S] cluster</name>
        <dbReference type="ChEBI" id="CHEBI:49883"/>
        <label>2</label>
        <note>4Fe-4S-S-AdoMet</note>
    </ligand>
</feature>